<evidence type="ECO:0000313" key="2">
    <source>
        <dbReference type="Proteomes" id="UP000831495"/>
    </source>
</evidence>
<protein>
    <submittedName>
        <fullName evidence="1">Uncharacterized protein</fullName>
    </submittedName>
</protein>
<dbReference type="Proteomes" id="UP000831495">
    <property type="component" value="Chromosome"/>
</dbReference>
<reference evidence="1" key="1">
    <citation type="journal article" date="2022" name="Int. J. Syst. Evol. Microbiol.">
        <title>Apilactobacillus apisilvae sp. nov., Nicolia spurrieriana gen. nov. sp. nov., Bombilactobacillus folatiphilus sp. nov. and Bombilactobacillus thymidiniphilus sp. nov., four new lactic acid bacterial isolates from stingless bees Tetragonula carbonaria and Austroplebeia australis.</title>
        <authorList>
            <person name="Oliphant S.A."/>
            <person name="Watson-Haigh N.S."/>
            <person name="Sumby K.M."/>
            <person name="Gardner J."/>
            <person name="Groom S."/>
            <person name="Jiranek V."/>
        </authorList>
    </citation>
    <scope>NUCLEOTIDE SEQUENCE</scope>
    <source>
        <strain evidence="1">SG4_D2</strain>
    </source>
</reference>
<sequence>MMSSLTTVLPLIQDLEYEYGSVAKVPADDERLIVIRDNLDTEESTNPSLAEINRYLMETNQTLKEAGFHFDVAGNTLGNIYRAAGVEVPHLYTHELIKGEKVYYARTLYEISDFLKASVSLVNYMKRSGKLLHGWLICPCQKISLNIPKELLLSEILKKEKVIV</sequence>
<gene>
    <name evidence="1" type="ORF">MOO45_02785</name>
</gene>
<name>A0ABY4PAM6_9LACO</name>
<organism evidence="1 2">
    <name type="scientific">Bombilactobacillus folatiphilus</name>
    <dbReference type="NCBI Taxonomy" id="2923362"/>
    <lineage>
        <taxon>Bacteria</taxon>
        <taxon>Bacillati</taxon>
        <taxon>Bacillota</taxon>
        <taxon>Bacilli</taxon>
        <taxon>Lactobacillales</taxon>
        <taxon>Lactobacillaceae</taxon>
        <taxon>Bombilactobacillus</taxon>
    </lineage>
</organism>
<accession>A0ABY4PAM6</accession>
<keyword evidence="2" id="KW-1185">Reference proteome</keyword>
<dbReference type="RefSeq" id="WP_249514869.1">
    <property type="nucleotide sequence ID" value="NZ_CP093366.1"/>
</dbReference>
<evidence type="ECO:0000313" key="1">
    <source>
        <dbReference type="EMBL" id="UQS82591.1"/>
    </source>
</evidence>
<proteinExistence type="predicted"/>
<dbReference type="EMBL" id="CP093366">
    <property type="protein sequence ID" value="UQS82591.1"/>
    <property type="molecule type" value="Genomic_DNA"/>
</dbReference>